<proteinExistence type="predicted"/>
<evidence type="ECO:0000313" key="2">
    <source>
        <dbReference type="Proteomes" id="UP000504638"/>
    </source>
</evidence>
<sequence>MNAAFQLDSKAFSIGLDYVVAAKDGAGIAAKVAKKGMLQKKPYQPLAPEIHTIPFRKYFYGTFAGQIDEDYWAVVHSMDKLQDKAIFKRIERSKIACIATIWGTLPNLYAEDELQAIEMPYELKVNPKKSYRKFSATRNNECPSARELMLCHTTRCG</sequence>
<reference evidence="3" key="3">
    <citation type="submission" date="2025-04" db="UniProtKB">
        <authorList>
            <consortium name="RefSeq"/>
        </authorList>
    </citation>
    <scope>IDENTIFICATION</scope>
    <source>
        <strain evidence="3">CBS 781.70</strain>
    </source>
</reference>
<reference evidence="3" key="2">
    <citation type="submission" date="2020-04" db="EMBL/GenBank/DDBJ databases">
        <authorList>
            <consortium name="NCBI Genome Project"/>
        </authorList>
    </citation>
    <scope>NUCLEOTIDE SEQUENCE</scope>
    <source>
        <strain evidence="3">CBS 781.70</strain>
    </source>
</reference>
<dbReference type="GeneID" id="54422336"/>
<protein>
    <submittedName>
        <fullName evidence="1 3">Uncharacterized protein</fullName>
    </submittedName>
</protein>
<reference evidence="1 3" key="1">
    <citation type="submission" date="2020-01" db="EMBL/GenBank/DDBJ databases">
        <authorList>
            <consortium name="DOE Joint Genome Institute"/>
            <person name="Haridas S."/>
            <person name="Albert R."/>
            <person name="Binder M."/>
            <person name="Bloem J."/>
            <person name="Labutti K."/>
            <person name="Salamov A."/>
            <person name="Andreopoulos B."/>
            <person name="Baker S.E."/>
            <person name="Barry K."/>
            <person name="Bills G."/>
            <person name="Bluhm B.H."/>
            <person name="Cannon C."/>
            <person name="Castanera R."/>
            <person name="Culley D.E."/>
            <person name="Daum C."/>
            <person name="Ezra D."/>
            <person name="Gonzalez J.B."/>
            <person name="Henrissat B."/>
            <person name="Kuo A."/>
            <person name="Liang C."/>
            <person name="Lipzen A."/>
            <person name="Lutzoni F."/>
            <person name="Magnuson J."/>
            <person name="Mondo S."/>
            <person name="Nolan M."/>
            <person name="Ohm R."/>
            <person name="Pangilinan J."/>
            <person name="Park H.-J."/>
            <person name="Ramirez L."/>
            <person name="Alfaro M."/>
            <person name="Sun H."/>
            <person name="Tritt A."/>
            <person name="Yoshinaga Y."/>
            <person name="Zwiers L.-H."/>
            <person name="Turgeon B.G."/>
            <person name="Goodwin S.B."/>
            <person name="Spatafora J.W."/>
            <person name="Crous P.W."/>
            <person name="Grigoriev I.V."/>
        </authorList>
    </citation>
    <scope>NUCLEOTIDE SEQUENCE</scope>
    <source>
        <strain evidence="1 3">CBS 781.70</strain>
    </source>
</reference>
<evidence type="ECO:0000313" key="1">
    <source>
        <dbReference type="EMBL" id="KAF1814181.1"/>
    </source>
</evidence>
<keyword evidence="2" id="KW-1185">Reference proteome</keyword>
<name>A0A6G1G8D2_9PEZI</name>
<dbReference type="RefSeq" id="XP_033535812.1">
    <property type="nucleotide sequence ID" value="XM_033681766.1"/>
</dbReference>
<accession>A0A6G1G8D2</accession>
<dbReference type="EMBL" id="ML975153">
    <property type="protein sequence ID" value="KAF1814181.1"/>
    <property type="molecule type" value="Genomic_DNA"/>
</dbReference>
<evidence type="ECO:0000313" key="3">
    <source>
        <dbReference type="RefSeq" id="XP_033535812.1"/>
    </source>
</evidence>
<dbReference type="AlphaFoldDB" id="A0A6G1G8D2"/>
<dbReference type="Proteomes" id="UP000504638">
    <property type="component" value="Unplaced"/>
</dbReference>
<organism evidence="1">
    <name type="scientific">Eremomyces bilateralis CBS 781.70</name>
    <dbReference type="NCBI Taxonomy" id="1392243"/>
    <lineage>
        <taxon>Eukaryota</taxon>
        <taxon>Fungi</taxon>
        <taxon>Dikarya</taxon>
        <taxon>Ascomycota</taxon>
        <taxon>Pezizomycotina</taxon>
        <taxon>Dothideomycetes</taxon>
        <taxon>Dothideomycetes incertae sedis</taxon>
        <taxon>Eremomycetales</taxon>
        <taxon>Eremomycetaceae</taxon>
        <taxon>Eremomyces</taxon>
    </lineage>
</organism>
<gene>
    <name evidence="1 3" type="ORF">P152DRAFT_480403</name>
</gene>